<dbReference type="AlphaFoldDB" id="A0A1Y1VDV5"/>
<dbReference type="GO" id="GO:0003723">
    <property type="term" value="F:RNA binding"/>
    <property type="evidence" value="ECO:0007669"/>
    <property type="project" value="InterPro"/>
</dbReference>
<sequence>MYIYQLTEHVGQAQKHYHVFVQYTNCKRLSTRKLHGAHFEKYYGSAQQNIAYCKAEDQKHKDEGVTALLIEEHGEPLTKGGDFTVGYLKSLEPDEIPAILYNTYKNIKRGYTVTKARDYRKNVKVFWIQGPSGIGKTNKALDLAEEWEEALDTGTDFVKYVNGFYLGCSDKAKVAIYDDFRDSHMKPSEFINFIDYNKHWLNIKGSSMLNNYLCIIITSVQKFNRIYRNVDDEPRTQWERRVTVIDMFH</sequence>
<dbReference type="Pfam" id="PF00910">
    <property type="entry name" value="RNA_helicase"/>
    <property type="match status" value="1"/>
</dbReference>
<protein>
    <recommendedName>
        <fullName evidence="1">Helicase superfamily 3 single-stranded DNA/RNA virus domain-containing protein</fullName>
    </recommendedName>
</protein>
<evidence type="ECO:0000313" key="3">
    <source>
        <dbReference type="Proteomes" id="UP000193719"/>
    </source>
</evidence>
<organism evidence="2 3">
    <name type="scientific">Piromyces finnis</name>
    <dbReference type="NCBI Taxonomy" id="1754191"/>
    <lineage>
        <taxon>Eukaryota</taxon>
        <taxon>Fungi</taxon>
        <taxon>Fungi incertae sedis</taxon>
        <taxon>Chytridiomycota</taxon>
        <taxon>Chytridiomycota incertae sedis</taxon>
        <taxon>Neocallimastigomycetes</taxon>
        <taxon>Neocallimastigales</taxon>
        <taxon>Neocallimastigaceae</taxon>
        <taxon>Piromyces</taxon>
    </lineage>
</organism>
<keyword evidence="3" id="KW-1185">Reference proteome</keyword>
<evidence type="ECO:0000259" key="1">
    <source>
        <dbReference type="Pfam" id="PF00910"/>
    </source>
</evidence>
<proteinExistence type="predicted"/>
<comment type="caution">
    <text evidence="2">The sequence shown here is derived from an EMBL/GenBank/DDBJ whole genome shotgun (WGS) entry which is preliminary data.</text>
</comment>
<evidence type="ECO:0000313" key="2">
    <source>
        <dbReference type="EMBL" id="ORX53747.1"/>
    </source>
</evidence>
<gene>
    <name evidence="2" type="ORF">BCR36DRAFT_396454</name>
</gene>
<name>A0A1Y1VDV5_9FUNG</name>
<dbReference type="InterPro" id="IPR000605">
    <property type="entry name" value="Helicase_SF3_ssDNA/RNA_vir"/>
</dbReference>
<dbReference type="OrthoDB" id="10357832at2759"/>
<feature type="domain" description="Helicase superfamily 3 single-stranded DNA/RNA virus" evidence="1">
    <location>
        <begin position="127"/>
        <end position="207"/>
    </location>
</feature>
<dbReference type="GO" id="GO:0003724">
    <property type="term" value="F:RNA helicase activity"/>
    <property type="evidence" value="ECO:0007669"/>
    <property type="project" value="InterPro"/>
</dbReference>
<accession>A0A1Y1VDV5</accession>
<reference evidence="2 3" key="2">
    <citation type="submission" date="2016-08" db="EMBL/GenBank/DDBJ databases">
        <title>Pervasive Adenine N6-methylation of Active Genes in Fungi.</title>
        <authorList>
            <consortium name="DOE Joint Genome Institute"/>
            <person name="Mondo S.J."/>
            <person name="Dannebaum R.O."/>
            <person name="Kuo R.C."/>
            <person name="Labutti K."/>
            <person name="Haridas S."/>
            <person name="Kuo A."/>
            <person name="Salamov A."/>
            <person name="Ahrendt S.R."/>
            <person name="Lipzen A."/>
            <person name="Sullivan W."/>
            <person name="Andreopoulos W.B."/>
            <person name="Clum A."/>
            <person name="Lindquist E."/>
            <person name="Daum C."/>
            <person name="Ramamoorthy G.K."/>
            <person name="Gryganskyi A."/>
            <person name="Culley D."/>
            <person name="Magnuson J.K."/>
            <person name="James T.Y."/>
            <person name="O'Malley M.A."/>
            <person name="Stajich J.E."/>
            <person name="Spatafora J.W."/>
            <person name="Visel A."/>
            <person name="Grigoriev I.V."/>
        </authorList>
    </citation>
    <scope>NUCLEOTIDE SEQUENCE [LARGE SCALE GENOMIC DNA]</scope>
    <source>
        <strain evidence="3">finn</strain>
    </source>
</reference>
<dbReference type="EMBL" id="MCFH01000012">
    <property type="protein sequence ID" value="ORX53747.1"/>
    <property type="molecule type" value="Genomic_DNA"/>
</dbReference>
<dbReference type="Proteomes" id="UP000193719">
    <property type="component" value="Unassembled WGS sequence"/>
</dbReference>
<reference evidence="2 3" key="1">
    <citation type="submission" date="2016-08" db="EMBL/GenBank/DDBJ databases">
        <title>Genomes of anaerobic fungi encode conserved fungal cellulosomes for biomass hydrolysis.</title>
        <authorList>
            <consortium name="DOE Joint Genome Institute"/>
            <person name="Haitjema C.H."/>
            <person name="Gilmore S.P."/>
            <person name="Henske J.K."/>
            <person name="Solomon K.V."/>
            <person name="De Groot R."/>
            <person name="Kuo A."/>
            <person name="Mondo S.J."/>
            <person name="Salamov A.A."/>
            <person name="Labutti K."/>
            <person name="Zhao Z."/>
            <person name="Chiniquy J."/>
            <person name="Barry K."/>
            <person name="Brewer H.M."/>
            <person name="Purvine S.O."/>
            <person name="Wright A.T."/>
            <person name="Boxma B."/>
            <person name="Van Alen T."/>
            <person name="Hackstein J.H."/>
            <person name="Baker S.E."/>
            <person name="Grigoriev I.V."/>
            <person name="O'Malley M.A."/>
        </authorList>
    </citation>
    <scope>NUCLEOTIDE SEQUENCE [LARGE SCALE GENOMIC DNA]</scope>
    <source>
        <strain evidence="3">finn</strain>
    </source>
</reference>
<dbReference type="Gene3D" id="3.40.1310.20">
    <property type="match status" value="1"/>
</dbReference>